<dbReference type="GO" id="GO:0046872">
    <property type="term" value="F:metal ion binding"/>
    <property type="evidence" value="ECO:0007669"/>
    <property type="project" value="UniProtKB-KW"/>
</dbReference>
<dbReference type="GO" id="GO:0016020">
    <property type="term" value="C:membrane"/>
    <property type="evidence" value="ECO:0007669"/>
    <property type="project" value="TreeGrafter"/>
</dbReference>
<keyword evidence="1" id="KW-0479">Metal-binding</keyword>
<evidence type="ECO:0000256" key="1">
    <source>
        <dbReference type="ARBA" id="ARBA00022723"/>
    </source>
</evidence>
<keyword evidence="5" id="KW-1185">Reference proteome</keyword>
<protein>
    <submittedName>
        <fullName evidence="4">Peptidoglycan/xylan/chitin deacetylase, PgdA/CDA1 family</fullName>
    </submittedName>
</protein>
<dbReference type="Pfam" id="PF01522">
    <property type="entry name" value="Polysacc_deac_1"/>
    <property type="match status" value="1"/>
</dbReference>
<dbReference type="InterPro" id="IPR002509">
    <property type="entry name" value="NODB_dom"/>
</dbReference>
<dbReference type="GO" id="GO:0016810">
    <property type="term" value="F:hydrolase activity, acting on carbon-nitrogen (but not peptide) bonds"/>
    <property type="evidence" value="ECO:0007669"/>
    <property type="project" value="InterPro"/>
</dbReference>
<proteinExistence type="predicted"/>
<gene>
    <name evidence="4" type="ORF">SAMN05444394_3483</name>
</gene>
<dbReference type="AlphaFoldDB" id="A0A1N6H1Z1"/>
<name>A0A1N6H1Z1_9BACT</name>
<dbReference type="PANTHER" id="PTHR10587:SF133">
    <property type="entry name" value="CHITIN DEACETYLASE 1-RELATED"/>
    <property type="match status" value="1"/>
</dbReference>
<keyword evidence="2" id="KW-0378">Hydrolase</keyword>
<evidence type="ECO:0000313" key="4">
    <source>
        <dbReference type="EMBL" id="SIO13800.1"/>
    </source>
</evidence>
<evidence type="ECO:0000313" key="5">
    <source>
        <dbReference type="Proteomes" id="UP000185221"/>
    </source>
</evidence>
<sequence length="208" mass="23695">MVFHTVPLVIQRLFPQRIWSKNSEGNQVFLTFDDGPVPGVTDFVLQELSKRAMKATFFMVGDNVRKHSSLAKEVLSQGHQLANHTFHHLNGWKTKREKYVQDFLACNQIIEDQLGVQTKLFRPPYGLMTSAEAKEISKTHSIVMWNMLSGDYDLRLDAKVVLRKSIENTGPGSIVLFHDQQKTNSVLPKILPTYLDKLLDKGWTTATL</sequence>
<dbReference type="EMBL" id="FSRC01000003">
    <property type="protein sequence ID" value="SIO13800.1"/>
    <property type="molecule type" value="Genomic_DNA"/>
</dbReference>
<reference evidence="5" key="1">
    <citation type="submission" date="2016-11" db="EMBL/GenBank/DDBJ databases">
        <authorList>
            <person name="Varghese N."/>
            <person name="Submissions S."/>
        </authorList>
    </citation>
    <scope>NUCLEOTIDE SEQUENCE [LARGE SCALE GENOMIC DNA]</scope>
    <source>
        <strain evidence="5">DSM 15292</strain>
    </source>
</reference>
<dbReference type="CDD" id="cd10917">
    <property type="entry name" value="CE4_NodB_like_6s_7s"/>
    <property type="match status" value="1"/>
</dbReference>
<feature type="domain" description="NodB homology" evidence="3">
    <location>
        <begin position="26"/>
        <end position="206"/>
    </location>
</feature>
<dbReference type="RefSeq" id="WP_074226277.1">
    <property type="nucleotide sequence ID" value="NZ_FSRC01000003.1"/>
</dbReference>
<dbReference type="OrthoDB" id="9812065at2"/>
<organism evidence="4 5">
    <name type="scientific">Algoriphagus halophilus</name>
    <dbReference type="NCBI Taxonomy" id="226505"/>
    <lineage>
        <taxon>Bacteria</taxon>
        <taxon>Pseudomonadati</taxon>
        <taxon>Bacteroidota</taxon>
        <taxon>Cytophagia</taxon>
        <taxon>Cytophagales</taxon>
        <taxon>Cyclobacteriaceae</taxon>
        <taxon>Algoriphagus</taxon>
    </lineage>
</organism>
<dbReference type="SUPFAM" id="SSF88713">
    <property type="entry name" value="Glycoside hydrolase/deacetylase"/>
    <property type="match status" value="1"/>
</dbReference>
<evidence type="ECO:0000259" key="3">
    <source>
        <dbReference type="PROSITE" id="PS51677"/>
    </source>
</evidence>
<dbReference type="Gene3D" id="3.20.20.370">
    <property type="entry name" value="Glycoside hydrolase/deacetylase"/>
    <property type="match status" value="1"/>
</dbReference>
<accession>A0A1N6H1Z1</accession>
<dbReference type="Proteomes" id="UP000185221">
    <property type="component" value="Unassembled WGS sequence"/>
</dbReference>
<dbReference type="InterPro" id="IPR050248">
    <property type="entry name" value="Polysacc_deacetylase_ArnD"/>
</dbReference>
<evidence type="ECO:0000256" key="2">
    <source>
        <dbReference type="ARBA" id="ARBA00022801"/>
    </source>
</evidence>
<dbReference type="PROSITE" id="PS51677">
    <property type="entry name" value="NODB"/>
    <property type="match status" value="1"/>
</dbReference>
<dbReference type="PANTHER" id="PTHR10587">
    <property type="entry name" value="GLYCOSYL TRANSFERASE-RELATED"/>
    <property type="match status" value="1"/>
</dbReference>
<dbReference type="GO" id="GO:0005975">
    <property type="term" value="P:carbohydrate metabolic process"/>
    <property type="evidence" value="ECO:0007669"/>
    <property type="project" value="InterPro"/>
</dbReference>
<dbReference type="STRING" id="226505.SAMN05444394_3483"/>
<dbReference type="InterPro" id="IPR011330">
    <property type="entry name" value="Glyco_hydro/deAcase_b/a-brl"/>
</dbReference>